<keyword evidence="3" id="KW-1185">Reference proteome</keyword>
<organism evidence="2 3">
    <name type="scientific">Rhipicephalus sanguineus</name>
    <name type="common">Brown dog tick</name>
    <name type="synonym">Ixodes sanguineus</name>
    <dbReference type="NCBI Taxonomy" id="34632"/>
    <lineage>
        <taxon>Eukaryota</taxon>
        <taxon>Metazoa</taxon>
        <taxon>Ecdysozoa</taxon>
        <taxon>Arthropoda</taxon>
        <taxon>Chelicerata</taxon>
        <taxon>Arachnida</taxon>
        <taxon>Acari</taxon>
        <taxon>Parasitiformes</taxon>
        <taxon>Ixodida</taxon>
        <taxon>Ixodoidea</taxon>
        <taxon>Ixodidae</taxon>
        <taxon>Rhipicephalinae</taxon>
        <taxon>Rhipicephalus</taxon>
        <taxon>Rhipicephalus</taxon>
    </lineage>
</organism>
<protein>
    <recommendedName>
        <fullName evidence="1">Transposable element P transposase-like RNase H domain-containing protein</fullName>
    </recommendedName>
</protein>
<dbReference type="Pfam" id="PF21787">
    <property type="entry name" value="TNP-like_RNaseH_N"/>
    <property type="match status" value="1"/>
</dbReference>
<gene>
    <name evidence="2" type="ORF">HPB52_023421</name>
</gene>
<evidence type="ECO:0000313" key="3">
    <source>
        <dbReference type="Proteomes" id="UP000821837"/>
    </source>
</evidence>
<feature type="domain" description="Transposable element P transposase-like RNase H" evidence="1">
    <location>
        <begin position="6"/>
        <end position="114"/>
    </location>
</feature>
<name>A0A9D4SPA5_RHISA</name>
<evidence type="ECO:0000259" key="1">
    <source>
        <dbReference type="Pfam" id="PF21787"/>
    </source>
</evidence>
<reference evidence="2" key="2">
    <citation type="submission" date="2021-09" db="EMBL/GenBank/DDBJ databases">
        <authorList>
            <person name="Jia N."/>
            <person name="Wang J."/>
            <person name="Shi W."/>
            <person name="Du L."/>
            <person name="Sun Y."/>
            <person name="Zhan W."/>
            <person name="Jiang J."/>
            <person name="Wang Q."/>
            <person name="Zhang B."/>
            <person name="Ji P."/>
            <person name="Sakyi L.B."/>
            <person name="Cui X."/>
            <person name="Yuan T."/>
            <person name="Jiang B."/>
            <person name="Yang W."/>
            <person name="Lam T.T.-Y."/>
            <person name="Chang Q."/>
            <person name="Ding S."/>
            <person name="Wang X."/>
            <person name="Zhu J."/>
            <person name="Ruan X."/>
            <person name="Zhao L."/>
            <person name="Wei J."/>
            <person name="Que T."/>
            <person name="Du C."/>
            <person name="Cheng J."/>
            <person name="Dai P."/>
            <person name="Han X."/>
            <person name="Huang E."/>
            <person name="Gao Y."/>
            <person name="Liu J."/>
            <person name="Shao H."/>
            <person name="Ye R."/>
            <person name="Li L."/>
            <person name="Wei W."/>
            <person name="Wang X."/>
            <person name="Wang C."/>
            <person name="Huo Q."/>
            <person name="Li W."/>
            <person name="Guo W."/>
            <person name="Chen H."/>
            <person name="Chen S."/>
            <person name="Zhou L."/>
            <person name="Zhou L."/>
            <person name="Ni X."/>
            <person name="Tian J."/>
            <person name="Zhou Y."/>
            <person name="Sheng Y."/>
            <person name="Liu T."/>
            <person name="Pan Y."/>
            <person name="Xia L."/>
            <person name="Li J."/>
            <person name="Zhao F."/>
            <person name="Cao W."/>
        </authorList>
    </citation>
    <scope>NUCLEOTIDE SEQUENCE</scope>
    <source>
        <strain evidence="2">Rsan-2018</strain>
        <tissue evidence="2">Larvae</tissue>
    </source>
</reference>
<evidence type="ECO:0000313" key="2">
    <source>
        <dbReference type="EMBL" id="KAH7936436.1"/>
    </source>
</evidence>
<dbReference type="EMBL" id="JABSTV010001255">
    <property type="protein sequence ID" value="KAH7936436.1"/>
    <property type="molecule type" value="Genomic_DNA"/>
</dbReference>
<sequence>MDTFSCHGDLLFDEIKLSEHLNVKAAGDIEGFVDLGDYTTSNHKDHGMVVLFQPYTRSWTQIPGILASKGNVQAATLAKIIVECTVLAKRACLYVGSVTCDGASWNRSMWRIFGIHVLYNTFKPDAADGAKLVSHTQHGVEK</sequence>
<reference evidence="2" key="1">
    <citation type="journal article" date="2020" name="Cell">
        <title>Large-Scale Comparative Analyses of Tick Genomes Elucidate Their Genetic Diversity and Vector Capacities.</title>
        <authorList>
            <consortium name="Tick Genome and Microbiome Consortium (TIGMIC)"/>
            <person name="Jia N."/>
            <person name="Wang J."/>
            <person name="Shi W."/>
            <person name="Du L."/>
            <person name="Sun Y."/>
            <person name="Zhan W."/>
            <person name="Jiang J.F."/>
            <person name="Wang Q."/>
            <person name="Zhang B."/>
            <person name="Ji P."/>
            <person name="Bell-Sakyi L."/>
            <person name="Cui X.M."/>
            <person name="Yuan T.T."/>
            <person name="Jiang B.G."/>
            <person name="Yang W.F."/>
            <person name="Lam T.T."/>
            <person name="Chang Q.C."/>
            <person name="Ding S.J."/>
            <person name="Wang X.J."/>
            <person name="Zhu J.G."/>
            <person name="Ruan X.D."/>
            <person name="Zhao L."/>
            <person name="Wei J.T."/>
            <person name="Ye R.Z."/>
            <person name="Que T.C."/>
            <person name="Du C.H."/>
            <person name="Zhou Y.H."/>
            <person name="Cheng J.X."/>
            <person name="Dai P.F."/>
            <person name="Guo W.B."/>
            <person name="Han X.H."/>
            <person name="Huang E.J."/>
            <person name="Li L.F."/>
            <person name="Wei W."/>
            <person name="Gao Y.C."/>
            <person name="Liu J.Z."/>
            <person name="Shao H.Z."/>
            <person name="Wang X."/>
            <person name="Wang C.C."/>
            <person name="Yang T.C."/>
            <person name="Huo Q.B."/>
            <person name="Li W."/>
            <person name="Chen H.Y."/>
            <person name="Chen S.E."/>
            <person name="Zhou L.G."/>
            <person name="Ni X.B."/>
            <person name="Tian J.H."/>
            <person name="Sheng Y."/>
            <person name="Liu T."/>
            <person name="Pan Y.S."/>
            <person name="Xia L.Y."/>
            <person name="Li J."/>
            <person name="Zhao F."/>
            <person name="Cao W.C."/>
        </authorList>
    </citation>
    <scope>NUCLEOTIDE SEQUENCE</scope>
    <source>
        <strain evidence="2">Rsan-2018</strain>
    </source>
</reference>
<accession>A0A9D4SPA5</accession>
<dbReference type="AlphaFoldDB" id="A0A9D4SPA5"/>
<dbReference type="VEuPathDB" id="VectorBase:RSAN_044915"/>
<comment type="caution">
    <text evidence="2">The sequence shown here is derived from an EMBL/GenBank/DDBJ whole genome shotgun (WGS) entry which is preliminary data.</text>
</comment>
<dbReference type="Proteomes" id="UP000821837">
    <property type="component" value="Unassembled WGS sequence"/>
</dbReference>
<dbReference type="InterPro" id="IPR048365">
    <property type="entry name" value="TNP-like_RNaseH_N"/>
</dbReference>
<proteinExistence type="predicted"/>